<organism evidence="2 3">
    <name type="scientific">Nocardioides kribbensis</name>
    <dbReference type="NCBI Taxonomy" id="305517"/>
    <lineage>
        <taxon>Bacteria</taxon>
        <taxon>Bacillati</taxon>
        <taxon>Actinomycetota</taxon>
        <taxon>Actinomycetes</taxon>
        <taxon>Propionibacteriales</taxon>
        <taxon>Nocardioidaceae</taxon>
        <taxon>Nocardioides</taxon>
    </lineage>
</organism>
<evidence type="ECO:0000256" key="1">
    <source>
        <dbReference type="SAM" id="Phobius"/>
    </source>
</evidence>
<evidence type="ECO:0008006" key="4">
    <source>
        <dbReference type="Google" id="ProtNLM"/>
    </source>
</evidence>
<dbReference type="RefSeq" id="WP_349500133.1">
    <property type="nucleotide sequence ID" value="NZ_JBEFCW010000608.1"/>
</dbReference>
<keyword evidence="1" id="KW-0472">Membrane</keyword>
<keyword evidence="1" id="KW-1133">Transmembrane helix</keyword>
<proteinExistence type="predicted"/>
<gene>
    <name evidence="2" type="ORF">V6R90_15660</name>
</gene>
<comment type="caution">
    <text evidence="2">The sequence shown here is derived from an EMBL/GenBank/DDBJ whole genome shotgun (WGS) entry which is preliminary data.</text>
</comment>
<feature type="transmembrane region" description="Helical" evidence="1">
    <location>
        <begin position="66"/>
        <end position="87"/>
    </location>
</feature>
<dbReference type="InterPro" id="IPR012340">
    <property type="entry name" value="NA-bd_OB-fold"/>
</dbReference>
<protein>
    <recommendedName>
        <fullName evidence="4">NfeD-like C-terminal domain-containing protein</fullName>
    </recommendedName>
</protein>
<feature type="transmembrane region" description="Helical" evidence="1">
    <location>
        <begin position="40"/>
        <end position="59"/>
    </location>
</feature>
<keyword evidence="1" id="KW-0812">Transmembrane</keyword>
<accession>A0ABV1P1V9</accession>
<evidence type="ECO:0000313" key="3">
    <source>
        <dbReference type="Proteomes" id="UP001482520"/>
    </source>
</evidence>
<evidence type="ECO:0000313" key="2">
    <source>
        <dbReference type="EMBL" id="MEQ7848719.1"/>
    </source>
</evidence>
<dbReference type="EMBL" id="JBEGDP010000020">
    <property type="protein sequence ID" value="MEQ7848719.1"/>
    <property type="molecule type" value="Genomic_DNA"/>
</dbReference>
<reference evidence="2 3" key="1">
    <citation type="submission" date="2024-02" db="EMBL/GenBank/DDBJ databases">
        <title>Full genome sequence of Nocardioides kribbensis.</title>
        <authorList>
            <person name="Poletto B.L."/>
            <person name="Silva G."/>
            <person name="Galante D."/>
            <person name="Campos K.R."/>
            <person name="Santos M.B.N."/>
            <person name="Sacchi C.T."/>
        </authorList>
    </citation>
    <scope>NUCLEOTIDE SEQUENCE [LARGE SCALE GENOMIC DNA]</scope>
    <source>
        <strain evidence="2 3">O4R</strain>
    </source>
</reference>
<dbReference type="Gene3D" id="2.40.50.140">
    <property type="entry name" value="Nucleic acid-binding proteins"/>
    <property type="match status" value="1"/>
</dbReference>
<dbReference type="Proteomes" id="UP001482520">
    <property type="component" value="Unassembled WGS sequence"/>
</dbReference>
<name>A0ABV1P1V9_9ACTN</name>
<keyword evidence="3" id="KW-1185">Reference proteome</keyword>
<sequence length="170" mass="17200">MTVYLVVGLVGLLVLAVSLLLGDALDGLLDGAVDALGDAFSTAVLGAFLAALGFGGAIAEALDAPLLVSLPVGVVSGVAFGWFASWLTRLVRDGGSDATLTTDDTRGRDGRVVTGIPADGFGVVDVLVGGHTMRLNARAEEPLDPGTPVHVTSVLSPTAVTVAPLWPEVR</sequence>